<gene>
    <name evidence="9" type="ORF">DZF91_35915</name>
</gene>
<dbReference type="GO" id="GO:0005886">
    <property type="term" value="C:plasma membrane"/>
    <property type="evidence" value="ECO:0007669"/>
    <property type="project" value="UniProtKB-SubCell"/>
</dbReference>
<keyword evidence="5 8" id="KW-0812">Transmembrane</keyword>
<dbReference type="AlphaFoldDB" id="A0A372JA47"/>
<dbReference type="Proteomes" id="UP000261811">
    <property type="component" value="Unassembled WGS sequence"/>
</dbReference>
<feature type="transmembrane region" description="Helical" evidence="8">
    <location>
        <begin position="233"/>
        <end position="251"/>
    </location>
</feature>
<feature type="transmembrane region" description="Helical" evidence="8">
    <location>
        <begin position="104"/>
        <end position="123"/>
    </location>
</feature>
<keyword evidence="6 8" id="KW-1133">Transmembrane helix</keyword>
<feature type="transmembrane region" description="Helical" evidence="8">
    <location>
        <begin position="45"/>
        <end position="66"/>
    </location>
</feature>
<evidence type="ECO:0000256" key="1">
    <source>
        <dbReference type="ARBA" id="ARBA00004651"/>
    </source>
</evidence>
<evidence type="ECO:0000256" key="3">
    <source>
        <dbReference type="ARBA" id="ARBA00022448"/>
    </source>
</evidence>
<keyword evidence="4 8" id="KW-1003">Cell membrane</keyword>
<evidence type="ECO:0000256" key="7">
    <source>
        <dbReference type="ARBA" id="ARBA00023136"/>
    </source>
</evidence>
<dbReference type="OrthoDB" id="554695at2"/>
<dbReference type="PANTHER" id="PTHR30269:SF0">
    <property type="entry name" value="MEMBRANE TRANSPORTER PROTEIN YFCA-RELATED"/>
    <property type="match status" value="1"/>
</dbReference>
<evidence type="ECO:0000313" key="10">
    <source>
        <dbReference type="Proteomes" id="UP000261811"/>
    </source>
</evidence>
<reference evidence="9 10" key="1">
    <citation type="submission" date="2018-08" db="EMBL/GenBank/DDBJ databases">
        <title>Actinomadura jelena sp. nov., a novel Actinomycete isolated from soil in Chad.</title>
        <authorList>
            <person name="Shi L."/>
        </authorList>
    </citation>
    <scope>NUCLEOTIDE SEQUENCE [LARGE SCALE GENOMIC DNA]</scope>
    <source>
        <strain evidence="9 10">NEAU-G17</strain>
    </source>
</reference>
<evidence type="ECO:0000256" key="6">
    <source>
        <dbReference type="ARBA" id="ARBA00022989"/>
    </source>
</evidence>
<organism evidence="9 10">
    <name type="scientific">Actinomadura logoneensis</name>
    <dbReference type="NCBI Taxonomy" id="2293572"/>
    <lineage>
        <taxon>Bacteria</taxon>
        <taxon>Bacillati</taxon>
        <taxon>Actinomycetota</taxon>
        <taxon>Actinomycetes</taxon>
        <taxon>Streptosporangiales</taxon>
        <taxon>Thermomonosporaceae</taxon>
        <taxon>Actinomadura</taxon>
    </lineage>
</organism>
<protein>
    <recommendedName>
        <fullName evidence="8">Probable membrane transporter protein</fullName>
    </recommendedName>
</protein>
<feature type="transmembrane region" description="Helical" evidence="8">
    <location>
        <begin position="160"/>
        <end position="179"/>
    </location>
</feature>
<dbReference type="PANTHER" id="PTHR30269">
    <property type="entry name" value="TRANSMEMBRANE PROTEIN YFCA"/>
    <property type="match status" value="1"/>
</dbReference>
<dbReference type="InterPro" id="IPR002781">
    <property type="entry name" value="TM_pro_TauE-like"/>
</dbReference>
<dbReference type="InterPro" id="IPR052017">
    <property type="entry name" value="TSUP"/>
</dbReference>
<feature type="transmembrane region" description="Helical" evidence="8">
    <location>
        <begin position="75"/>
        <end position="98"/>
    </location>
</feature>
<evidence type="ECO:0000313" key="9">
    <source>
        <dbReference type="EMBL" id="RFU36860.1"/>
    </source>
</evidence>
<keyword evidence="3" id="KW-0813">Transport</keyword>
<evidence type="ECO:0000256" key="4">
    <source>
        <dbReference type="ARBA" id="ARBA00022475"/>
    </source>
</evidence>
<keyword evidence="10" id="KW-1185">Reference proteome</keyword>
<evidence type="ECO:0000256" key="8">
    <source>
        <dbReference type="RuleBase" id="RU363041"/>
    </source>
</evidence>
<comment type="subcellular location">
    <subcellularLocation>
        <location evidence="1 8">Cell membrane</location>
        <topology evidence="1 8">Multi-pass membrane protein</topology>
    </subcellularLocation>
</comment>
<comment type="caution">
    <text evidence="9">The sequence shown here is derived from an EMBL/GenBank/DDBJ whole genome shotgun (WGS) entry which is preliminary data.</text>
</comment>
<sequence>MGIEHVVMLLAAAMGAGWVDAVVGGGGLIQLPALLLLNPGQPVATALATNKVASIAGTSSAAYAYLRRTKIDRTVAVAGAGLAVAGSAAGALCASVISSEVFKPVIMVVLLAVAALVVLRPNLGREPRLVLRTRRRVAAAILVPGLAIAFYDGILGPGTGTFLVVVFTALLGIDFVHASAHAKVINVSTNFGALLVFAAQGHVLWALGLGMAAANAAGAQLGARTAIKRGSGFVRAVLLVVVTLLVAKLGYEQFAARS</sequence>
<proteinExistence type="inferred from homology"/>
<keyword evidence="7 8" id="KW-0472">Membrane</keyword>
<feature type="transmembrane region" description="Helical" evidence="8">
    <location>
        <begin position="191"/>
        <end position="213"/>
    </location>
</feature>
<dbReference type="Pfam" id="PF01925">
    <property type="entry name" value="TauE"/>
    <property type="match status" value="1"/>
</dbReference>
<feature type="transmembrane region" description="Helical" evidence="8">
    <location>
        <begin position="135"/>
        <end position="154"/>
    </location>
</feature>
<dbReference type="EMBL" id="QURH01001028">
    <property type="protein sequence ID" value="RFU36860.1"/>
    <property type="molecule type" value="Genomic_DNA"/>
</dbReference>
<comment type="similarity">
    <text evidence="2 8">Belongs to the 4-toluene sulfonate uptake permease (TSUP) (TC 2.A.102) family.</text>
</comment>
<dbReference type="RefSeq" id="WP_117361485.1">
    <property type="nucleotide sequence ID" value="NZ_QURH01001028.1"/>
</dbReference>
<evidence type="ECO:0000256" key="5">
    <source>
        <dbReference type="ARBA" id="ARBA00022692"/>
    </source>
</evidence>
<name>A0A372JA47_9ACTN</name>
<evidence type="ECO:0000256" key="2">
    <source>
        <dbReference type="ARBA" id="ARBA00009142"/>
    </source>
</evidence>
<accession>A0A372JA47</accession>